<evidence type="ECO:0000313" key="3">
    <source>
        <dbReference type="Proteomes" id="UP000729402"/>
    </source>
</evidence>
<organism evidence="2 3">
    <name type="scientific">Zizania palustris</name>
    <name type="common">Northern wild rice</name>
    <dbReference type="NCBI Taxonomy" id="103762"/>
    <lineage>
        <taxon>Eukaryota</taxon>
        <taxon>Viridiplantae</taxon>
        <taxon>Streptophyta</taxon>
        <taxon>Embryophyta</taxon>
        <taxon>Tracheophyta</taxon>
        <taxon>Spermatophyta</taxon>
        <taxon>Magnoliopsida</taxon>
        <taxon>Liliopsida</taxon>
        <taxon>Poales</taxon>
        <taxon>Poaceae</taxon>
        <taxon>BOP clade</taxon>
        <taxon>Oryzoideae</taxon>
        <taxon>Oryzeae</taxon>
        <taxon>Zizaniinae</taxon>
        <taxon>Zizania</taxon>
    </lineage>
</organism>
<comment type="caution">
    <text evidence="2">The sequence shown here is derived from an EMBL/GenBank/DDBJ whole genome shotgun (WGS) entry which is preliminary data.</text>
</comment>
<name>A0A8J5S2I7_ZIZPA</name>
<evidence type="ECO:0000256" key="1">
    <source>
        <dbReference type="SAM" id="MobiDB-lite"/>
    </source>
</evidence>
<feature type="compositionally biased region" description="Low complexity" evidence="1">
    <location>
        <begin position="145"/>
        <end position="157"/>
    </location>
</feature>
<dbReference type="Proteomes" id="UP000729402">
    <property type="component" value="Unassembled WGS sequence"/>
</dbReference>
<feature type="compositionally biased region" description="Low complexity" evidence="1">
    <location>
        <begin position="316"/>
        <end position="336"/>
    </location>
</feature>
<accession>A0A8J5S2I7</accession>
<proteinExistence type="predicted"/>
<keyword evidence="3" id="KW-1185">Reference proteome</keyword>
<dbReference type="EMBL" id="JAAALK010000287">
    <property type="protein sequence ID" value="KAG8056873.1"/>
    <property type="molecule type" value="Genomic_DNA"/>
</dbReference>
<feature type="region of interest" description="Disordered" evidence="1">
    <location>
        <begin position="126"/>
        <end position="202"/>
    </location>
</feature>
<dbReference type="OrthoDB" id="687865at2759"/>
<gene>
    <name evidence="2" type="ORF">GUJ93_ZPchr0002g25247</name>
</gene>
<reference evidence="2" key="2">
    <citation type="submission" date="2021-02" db="EMBL/GenBank/DDBJ databases">
        <authorList>
            <person name="Kimball J.A."/>
            <person name="Haas M.W."/>
            <person name="Macchietto M."/>
            <person name="Kono T."/>
            <person name="Duquette J."/>
            <person name="Shao M."/>
        </authorList>
    </citation>
    <scope>NUCLEOTIDE SEQUENCE</scope>
    <source>
        <tissue evidence="2">Fresh leaf tissue</tissue>
    </source>
</reference>
<evidence type="ECO:0000313" key="2">
    <source>
        <dbReference type="EMBL" id="KAG8056873.1"/>
    </source>
</evidence>
<dbReference type="AlphaFoldDB" id="A0A8J5S2I7"/>
<feature type="region of interest" description="Disordered" evidence="1">
    <location>
        <begin position="297"/>
        <end position="336"/>
    </location>
</feature>
<reference evidence="2" key="1">
    <citation type="journal article" date="2021" name="bioRxiv">
        <title>Whole Genome Assembly and Annotation of Northern Wild Rice, Zizania palustris L., Supports a Whole Genome Duplication in the Zizania Genus.</title>
        <authorList>
            <person name="Haas M."/>
            <person name="Kono T."/>
            <person name="Macchietto M."/>
            <person name="Millas R."/>
            <person name="McGilp L."/>
            <person name="Shao M."/>
            <person name="Duquette J."/>
            <person name="Hirsch C.N."/>
            <person name="Kimball J."/>
        </authorList>
    </citation>
    <scope>NUCLEOTIDE SEQUENCE</scope>
    <source>
        <tissue evidence="2">Fresh leaf tissue</tissue>
    </source>
</reference>
<protein>
    <submittedName>
        <fullName evidence="2">Uncharacterized protein</fullName>
    </submittedName>
</protein>
<sequence>MASRGHNGALWAKLYELERQLRLMRMRAARGEVEEEGDVTARAGGSWWNVAAEGTRRGRQYDAYMRRRDARRTLGGVAAAAEEEGQLTRRREARAAVAGRPSPLALNCTDVARNAQEVKRSPAVFIPTTPRKENGGLPRTRTVNTGASSASGGTAKSSHQRRSSLGVVPSDFGESVTPRPFLRRGSGTGGATTLLRAPPPRVHDLPLSDVAIGSPRQQPPPLAARRHSRSVSELPFHHAVELESPRSAVEVPPPQAARARKRWGSPETPRAMLSAAAAADSHKDFTKGLKKLLSFMKKSSSSSKSIDQHCPASPPAGNSATTGWSTAATATAPVTG</sequence>